<protein>
    <recommendedName>
        <fullName evidence="5">Elongator complex protein 5</fullName>
    </recommendedName>
</protein>
<evidence type="ECO:0000256" key="2">
    <source>
        <dbReference type="ARBA" id="ARBA00004496"/>
    </source>
</evidence>
<comment type="similarity">
    <text evidence="4">Belongs to the ELP5 family.</text>
</comment>
<keyword evidence="7" id="KW-0819">tRNA processing</keyword>
<evidence type="ECO:0000313" key="10">
    <source>
        <dbReference type="EMBL" id="KAK7093414.1"/>
    </source>
</evidence>
<dbReference type="AlphaFoldDB" id="A0AAN9AVQ3"/>
<keyword evidence="6" id="KW-0963">Cytoplasm</keyword>
<keyword evidence="11" id="KW-1185">Reference proteome</keyword>
<proteinExistence type="inferred from homology"/>
<dbReference type="InterPro" id="IPR019519">
    <property type="entry name" value="Elp5"/>
</dbReference>
<keyword evidence="8" id="KW-0539">Nucleus</keyword>
<evidence type="ECO:0000313" key="11">
    <source>
        <dbReference type="Proteomes" id="UP001374579"/>
    </source>
</evidence>
<gene>
    <name evidence="10" type="ORF">V1264_007174</name>
</gene>
<feature type="compositionally biased region" description="Acidic residues" evidence="9">
    <location>
        <begin position="279"/>
        <end position="295"/>
    </location>
</feature>
<comment type="subcellular location">
    <subcellularLocation>
        <location evidence="2">Cytoplasm</location>
    </subcellularLocation>
    <subcellularLocation>
        <location evidence="1">Nucleus</location>
    </subcellularLocation>
</comment>
<dbReference type="EMBL" id="JBAMIC010000019">
    <property type="protein sequence ID" value="KAK7093414.1"/>
    <property type="molecule type" value="Genomic_DNA"/>
</dbReference>
<evidence type="ECO:0000256" key="4">
    <source>
        <dbReference type="ARBA" id="ARBA00009567"/>
    </source>
</evidence>
<name>A0AAN9AVQ3_9CAEN</name>
<evidence type="ECO:0000256" key="1">
    <source>
        <dbReference type="ARBA" id="ARBA00004123"/>
    </source>
</evidence>
<feature type="region of interest" description="Disordered" evidence="9">
    <location>
        <begin position="265"/>
        <end position="295"/>
    </location>
</feature>
<dbReference type="GO" id="GO:0002098">
    <property type="term" value="P:tRNA wobble uridine modification"/>
    <property type="evidence" value="ECO:0007669"/>
    <property type="project" value="InterPro"/>
</dbReference>
<reference evidence="10 11" key="1">
    <citation type="submission" date="2024-02" db="EMBL/GenBank/DDBJ databases">
        <title>Chromosome-scale genome assembly of the rough periwinkle Littorina saxatilis.</title>
        <authorList>
            <person name="De Jode A."/>
            <person name="Faria R."/>
            <person name="Formenti G."/>
            <person name="Sims Y."/>
            <person name="Smith T.P."/>
            <person name="Tracey A."/>
            <person name="Wood J.M.D."/>
            <person name="Zagrodzka Z.B."/>
            <person name="Johannesson K."/>
            <person name="Butlin R.K."/>
            <person name="Leder E.H."/>
        </authorList>
    </citation>
    <scope>NUCLEOTIDE SEQUENCE [LARGE SCALE GENOMIC DNA]</scope>
    <source>
        <strain evidence="10">Snail1</strain>
        <tissue evidence="10">Muscle</tissue>
    </source>
</reference>
<evidence type="ECO:0000256" key="9">
    <source>
        <dbReference type="SAM" id="MobiDB-lite"/>
    </source>
</evidence>
<evidence type="ECO:0000256" key="8">
    <source>
        <dbReference type="ARBA" id="ARBA00023242"/>
    </source>
</evidence>
<dbReference type="Proteomes" id="UP001374579">
    <property type="component" value="Unassembled WGS sequence"/>
</dbReference>
<dbReference type="GO" id="GO:0005634">
    <property type="term" value="C:nucleus"/>
    <property type="evidence" value="ECO:0007669"/>
    <property type="project" value="UniProtKB-SubCell"/>
</dbReference>
<evidence type="ECO:0000256" key="5">
    <source>
        <dbReference type="ARBA" id="ARBA00020264"/>
    </source>
</evidence>
<dbReference type="Pfam" id="PF10483">
    <property type="entry name" value="Elong_Iki1"/>
    <property type="match status" value="1"/>
</dbReference>
<organism evidence="10 11">
    <name type="scientific">Littorina saxatilis</name>
    <dbReference type="NCBI Taxonomy" id="31220"/>
    <lineage>
        <taxon>Eukaryota</taxon>
        <taxon>Metazoa</taxon>
        <taxon>Spiralia</taxon>
        <taxon>Lophotrochozoa</taxon>
        <taxon>Mollusca</taxon>
        <taxon>Gastropoda</taxon>
        <taxon>Caenogastropoda</taxon>
        <taxon>Littorinimorpha</taxon>
        <taxon>Littorinoidea</taxon>
        <taxon>Littorinidae</taxon>
        <taxon>Littorina</taxon>
    </lineage>
</organism>
<comment type="caution">
    <text evidence="10">The sequence shown here is derived from an EMBL/GenBank/DDBJ whole genome shotgun (WGS) entry which is preliminary data.</text>
</comment>
<sequence length="295" mass="32606">MLVLEDLCKGTLQSQNVVIEDFSEVPGRHLIQVLLHILCHRCDQVLLLSSERPLHFCTNFLPAELRKKVTAPNSLPEPDRIGNRLPVGPTISALHASIQGSNLKVGVVIDSVTSLVCTHSATAVPQIVKGLLDYKERGNKVEQVVSLIHRDVHDEAVCQVIHGRPTTLIQLQPPSSPHHCYGCVITHGELFKTPAHYVEDFNISSNFLHVVDVTSVTKKVAEVKATDVVPETQADPTADLTFNLSLKPEERAAKDQVILPYTQVSSTESHGGHIRYIPDDDDDFDDEDPDEDLDF</sequence>
<dbReference type="GO" id="GO:0033588">
    <property type="term" value="C:elongator holoenzyme complex"/>
    <property type="evidence" value="ECO:0007669"/>
    <property type="project" value="InterPro"/>
</dbReference>
<evidence type="ECO:0000256" key="7">
    <source>
        <dbReference type="ARBA" id="ARBA00022694"/>
    </source>
</evidence>
<comment type="pathway">
    <text evidence="3">tRNA modification; 5-methoxycarbonylmethyl-2-thiouridine-tRNA biosynthesis.</text>
</comment>
<accession>A0AAN9AVQ3</accession>
<dbReference type="PANTHER" id="PTHR15641:SF1">
    <property type="entry name" value="ELONGATOR COMPLEX PROTEIN 5"/>
    <property type="match status" value="1"/>
</dbReference>
<dbReference type="GO" id="GO:0000049">
    <property type="term" value="F:tRNA binding"/>
    <property type="evidence" value="ECO:0007669"/>
    <property type="project" value="TreeGrafter"/>
</dbReference>
<dbReference type="PANTHER" id="PTHR15641">
    <property type="entry name" value="ELONGATOR COMPLEX PROTEIN 5"/>
    <property type="match status" value="1"/>
</dbReference>
<evidence type="ECO:0000256" key="6">
    <source>
        <dbReference type="ARBA" id="ARBA00022490"/>
    </source>
</evidence>
<evidence type="ECO:0000256" key="3">
    <source>
        <dbReference type="ARBA" id="ARBA00005043"/>
    </source>
</evidence>
<dbReference type="GO" id="GO:0005829">
    <property type="term" value="C:cytosol"/>
    <property type="evidence" value="ECO:0007669"/>
    <property type="project" value="TreeGrafter"/>
</dbReference>